<gene>
    <name evidence="1" type="ORF">METZ01_LOCUS111193</name>
</gene>
<evidence type="ECO:0000313" key="1">
    <source>
        <dbReference type="EMBL" id="SVA58339.1"/>
    </source>
</evidence>
<sequence>MKNYFFFICFIFVAEFINGTVTNNGATVTVGENVAVTFAGDLYNASGSVTNSGTVSIAGNLVNDDSFTSNQGSSLILNGADQSFPGEIYENIFIENGGTKTLLGNATVNANLIIDGSTLDLNGFTLMTLGVQYLNDGIVIENGGQLIIIYNGP</sequence>
<dbReference type="AlphaFoldDB" id="A0A381X0N0"/>
<evidence type="ECO:0008006" key="2">
    <source>
        <dbReference type="Google" id="ProtNLM"/>
    </source>
</evidence>
<organism evidence="1">
    <name type="scientific">marine metagenome</name>
    <dbReference type="NCBI Taxonomy" id="408172"/>
    <lineage>
        <taxon>unclassified sequences</taxon>
        <taxon>metagenomes</taxon>
        <taxon>ecological metagenomes</taxon>
    </lineage>
</organism>
<protein>
    <recommendedName>
        <fullName evidence="2">G8 domain-containing protein</fullName>
    </recommendedName>
</protein>
<feature type="non-terminal residue" evidence="1">
    <location>
        <position position="153"/>
    </location>
</feature>
<proteinExistence type="predicted"/>
<accession>A0A381X0N0</accession>
<reference evidence="1" key="1">
    <citation type="submission" date="2018-05" db="EMBL/GenBank/DDBJ databases">
        <authorList>
            <person name="Lanie J.A."/>
            <person name="Ng W.-L."/>
            <person name="Kazmierczak K.M."/>
            <person name="Andrzejewski T.M."/>
            <person name="Davidsen T.M."/>
            <person name="Wayne K.J."/>
            <person name="Tettelin H."/>
            <person name="Glass J.I."/>
            <person name="Rusch D."/>
            <person name="Podicherti R."/>
            <person name="Tsui H.-C.T."/>
            <person name="Winkler M.E."/>
        </authorList>
    </citation>
    <scope>NUCLEOTIDE SEQUENCE</scope>
</reference>
<dbReference type="EMBL" id="UINC01013517">
    <property type="protein sequence ID" value="SVA58339.1"/>
    <property type="molecule type" value="Genomic_DNA"/>
</dbReference>
<name>A0A381X0N0_9ZZZZ</name>